<sequence>MKDLLSQIQAAVNGHAYYLALYASLTIPDICGAMESDDGQANKAKYIAWFDKYVAPKYFACGRATLTGEACYFYRCAVLHQGRAQHPKLGFRRILFVEPGQTSNVFHNNVLNDALNIDAAIFCGDILAGATDWLQAVESSDNYKKNFPLFMQRYPAGLPPYIVGVPVIS</sequence>
<organism evidence="1 2">
    <name type="scientific">Stutzerimonas stutzeri</name>
    <name type="common">Pseudomonas stutzeri</name>
    <dbReference type="NCBI Taxonomy" id="316"/>
    <lineage>
        <taxon>Bacteria</taxon>
        <taxon>Pseudomonadati</taxon>
        <taxon>Pseudomonadota</taxon>
        <taxon>Gammaproteobacteria</taxon>
        <taxon>Pseudomonadales</taxon>
        <taxon>Pseudomonadaceae</taxon>
        <taxon>Stutzerimonas</taxon>
    </lineage>
</organism>
<dbReference type="Proteomes" id="UP000019522">
    <property type="component" value="Chromosome"/>
</dbReference>
<dbReference type="EMBL" id="CP007441">
    <property type="protein sequence ID" value="AHL76806.1"/>
    <property type="molecule type" value="Genomic_DNA"/>
</dbReference>
<evidence type="ECO:0000313" key="1">
    <source>
        <dbReference type="EMBL" id="AHL76806.1"/>
    </source>
</evidence>
<accession>W8RXH7</accession>
<dbReference type="OrthoDB" id="5150111at2"/>
<reference evidence="1 2" key="2">
    <citation type="submission" date="2014-03" db="EMBL/GenBank/DDBJ databases">
        <authorList>
            <person name="Baltrus D."/>
            <person name="Dougherty K."/>
        </authorList>
    </citation>
    <scope>NUCLEOTIDE SEQUENCE</scope>
    <source>
        <strain evidence="1 2">28a24</strain>
    </source>
</reference>
<gene>
    <name evidence="1" type="ORF">CH92_17580</name>
</gene>
<proteinExistence type="predicted"/>
<dbReference type="RefSeq" id="WP_025243008.1">
    <property type="nucleotide sequence ID" value="NZ_CP007441.1"/>
</dbReference>
<name>W8RXH7_STUST</name>
<dbReference type="KEGG" id="pstt:CH92_17580"/>
<dbReference type="AlphaFoldDB" id="W8RXH7"/>
<evidence type="ECO:0000313" key="2">
    <source>
        <dbReference type="Proteomes" id="UP000019522"/>
    </source>
</evidence>
<reference evidence="2" key="1">
    <citation type="journal article" date="2014" name="Genome Announc.">
        <title>Complete Genome Sequence of the Highly Transformable Pseudomonas stutzeri Strain 28a24.</title>
        <authorList>
            <person name="Smith B.A."/>
            <person name="Dougherty K.M."/>
            <person name="Baltrus D.A."/>
        </authorList>
    </citation>
    <scope>NUCLEOTIDE SEQUENCE [LARGE SCALE GENOMIC DNA]</scope>
    <source>
        <strain evidence="2">28a24</strain>
    </source>
</reference>
<protein>
    <submittedName>
        <fullName evidence="1">Uncharacterized protein</fullName>
    </submittedName>
</protein>